<dbReference type="SMART" id="SM00020">
    <property type="entry name" value="Tryp_SPc"/>
    <property type="match status" value="1"/>
</dbReference>
<dbReference type="Gene3D" id="2.130.10.130">
    <property type="entry name" value="Integrin alpha, N-terminal"/>
    <property type="match status" value="2"/>
</dbReference>
<feature type="signal peptide" evidence="4">
    <location>
        <begin position="1"/>
        <end position="32"/>
    </location>
</feature>
<evidence type="ECO:0000256" key="3">
    <source>
        <dbReference type="ARBA" id="ARBA00023180"/>
    </source>
</evidence>
<dbReference type="InterPro" id="IPR013517">
    <property type="entry name" value="FG-GAP"/>
</dbReference>
<organism evidence="6 7">
    <name type="scientific">Streptomyces caviscabies</name>
    <dbReference type="NCBI Taxonomy" id="90079"/>
    <lineage>
        <taxon>Bacteria</taxon>
        <taxon>Bacillati</taxon>
        <taxon>Actinomycetota</taxon>
        <taxon>Actinomycetes</taxon>
        <taxon>Kitasatosporales</taxon>
        <taxon>Streptomycetaceae</taxon>
        <taxon>Streptomyces</taxon>
    </lineage>
</organism>
<proteinExistence type="predicted"/>
<gene>
    <name evidence="6" type="ORF">ACFQW9_04115</name>
</gene>
<dbReference type="SUPFAM" id="SSF50494">
    <property type="entry name" value="Trypsin-like serine proteases"/>
    <property type="match status" value="1"/>
</dbReference>
<keyword evidence="2" id="KW-0677">Repeat</keyword>
<dbReference type="SMART" id="SM00191">
    <property type="entry name" value="Int_alpha"/>
    <property type="match status" value="4"/>
</dbReference>
<dbReference type="PANTHER" id="PTHR36220:SF1">
    <property type="entry name" value="GAMMA TUBULIN COMPLEX COMPONENT C-TERMINAL DOMAIN-CONTAINING PROTEIN"/>
    <property type="match status" value="1"/>
</dbReference>
<comment type="caution">
    <text evidence="6">The sequence shown here is derived from an EMBL/GenBank/DDBJ whole genome shotgun (WGS) entry which is preliminary data.</text>
</comment>
<dbReference type="Gene3D" id="2.40.10.10">
    <property type="entry name" value="Trypsin-like serine proteases"/>
    <property type="match status" value="1"/>
</dbReference>
<dbReference type="PRINTS" id="PR00722">
    <property type="entry name" value="CHYMOTRYPSIN"/>
</dbReference>
<dbReference type="EMBL" id="JBHTCK010000001">
    <property type="protein sequence ID" value="MFC7349807.1"/>
    <property type="molecule type" value="Genomic_DNA"/>
</dbReference>
<dbReference type="InterPro" id="IPR043504">
    <property type="entry name" value="Peptidase_S1_PA_chymotrypsin"/>
</dbReference>
<dbReference type="InterPro" id="IPR013519">
    <property type="entry name" value="Int_alpha_beta-p"/>
</dbReference>
<keyword evidence="7" id="KW-1185">Reference proteome</keyword>
<keyword evidence="3" id="KW-0325">Glycoprotein</keyword>
<dbReference type="Proteomes" id="UP001596509">
    <property type="component" value="Unassembled WGS sequence"/>
</dbReference>
<feature type="chain" id="PRO_5046675385" evidence="4">
    <location>
        <begin position="33"/>
        <end position="733"/>
    </location>
</feature>
<sequence length="733" mass="73162">MVPRLRPRAAVTSGLLATALVSGTFLAPAAQAVVGTPSADNAHAFTARLDIGDGKRACTATLVDRDWLLTAASCFADNPAEAQQLLPGAPKDATTAYVGRTDSTTTAGQVRTVVRLVPRGDRDLVLARLSKPVTTITPAALATTAPAPGETLTGTGFGRTADEWAPVKMHQGRFSVDGSDATTVNITGVDGAAVCAGDTGGPVFREQGGSATLVGVNSRSWQGGCFGTPAEETRTGAVGSRVDDLDGWLSETVTAAPFVDFNGDGHRDVAIADPKATVGAVAEAGLVRVVYGNGAGVSEVIQGGPGVNGGPEAGDGFGTALATVDYNADGYTDLVVGVPNEDIGKVADAGAAQIVYGSPEGLGKGRGGTWFEQGSGSGALLGSASEAKDHMGFSIAAGTTAAGDPYILIGVPGEDLGTVVDAGSAIYVRGDTNVAINQDKESVAGGPETGDQFGYSVAGSPNHLAIGIPNEAIGTVANTGMIQILKHEFNAEKIPTPVKSINQDTAGISGAAEANDLFGKALSVASYRPEGAATDGDSIIAVGSPGEGIVVAGVNRTNAGRVVTLRVTAGGAVSELQDIQQEKADVTGGSETGDRFGEQVSVVNTSPRTVGTTTSMLLAVGIPGENEGTVVDSGAVQTFSLLGAPGLTDRWISPGGAAGLPGVPGTNELLGSSIHATATDLYIGMPNGPGARGAAHLMPWSNVTGGAVQAVTSYEPGKGGLPAVGKAFGGAIR</sequence>
<dbReference type="SUPFAM" id="SSF69318">
    <property type="entry name" value="Integrin alpha N-terminal domain"/>
    <property type="match status" value="1"/>
</dbReference>
<dbReference type="InterPro" id="IPR009003">
    <property type="entry name" value="Peptidase_S1_PA"/>
</dbReference>
<dbReference type="EC" id="3.4.21.-" evidence="6"/>
<keyword evidence="1 4" id="KW-0732">Signal</keyword>
<protein>
    <submittedName>
        <fullName evidence="6">Trypsin-like serine protease</fullName>
        <ecNumber evidence="6">3.4.21.-</ecNumber>
    </submittedName>
</protein>
<dbReference type="InterPro" id="IPR028994">
    <property type="entry name" value="Integrin_alpha_N"/>
</dbReference>
<evidence type="ECO:0000256" key="1">
    <source>
        <dbReference type="ARBA" id="ARBA00022729"/>
    </source>
</evidence>
<reference evidence="7" key="1">
    <citation type="journal article" date="2019" name="Int. J. Syst. Evol. Microbiol.">
        <title>The Global Catalogue of Microorganisms (GCM) 10K type strain sequencing project: providing services to taxonomists for standard genome sequencing and annotation.</title>
        <authorList>
            <consortium name="The Broad Institute Genomics Platform"/>
            <consortium name="The Broad Institute Genome Sequencing Center for Infectious Disease"/>
            <person name="Wu L."/>
            <person name="Ma J."/>
        </authorList>
    </citation>
    <scope>NUCLEOTIDE SEQUENCE [LARGE SCALE GENOMIC DNA]</scope>
    <source>
        <strain evidence="7">ICMP 19430</strain>
    </source>
</reference>
<dbReference type="Pfam" id="PF01839">
    <property type="entry name" value="FG-GAP"/>
    <property type="match status" value="1"/>
</dbReference>
<evidence type="ECO:0000313" key="6">
    <source>
        <dbReference type="EMBL" id="MFC7349807.1"/>
    </source>
</evidence>
<feature type="domain" description="Peptidase S1" evidence="5">
    <location>
        <begin position="20"/>
        <end position="254"/>
    </location>
</feature>
<evidence type="ECO:0000259" key="5">
    <source>
        <dbReference type="PROSITE" id="PS50240"/>
    </source>
</evidence>
<evidence type="ECO:0000256" key="2">
    <source>
        <dbReference type="ARBA" id="ARBA00022737"/>
    </source>
</evidence>
<keyword evidence="6" id="KW-0378">Hydrolase</keyword>
<dbReference type="PROSITE" id="PS51470">
    <property type="entry name" value="FG_GAP"/>
    <property type="match status" value="1"/>
</dbReference>
<dbReference type="PROSITE" id="PS50240">
    <property type="entry name" value="TRYPSIN_DOM"/>
    <property type="match status" value="1"/>
</dbReference>
<dbReference type="PANTHER" id="PTHR36220">
    <property type="entry name" value="UNNAMED PRODUCT"/>
    <property type="match status" value="1"/>
</dbReference>
<evidence type="ECO:0000313" key="7">
    <source>
        <dbReference type="Proteomes" id="UP001596509"/>
    </source>
</evidence>
<evidence type="ECO:0000256" key="4">
    <source>
        <dbReference type="SAM" id="SignalP"/>
    </source>
</evidence>
<accession>A0ABW2M4Q4</accession>
<name>A0ABW2M4Q4_9ACTN</name>
<dbReference type="GO" id="GO:0016787">
    <property type="term" value="F:hydrolase activity"/>
    <property type="evidence" value="ECO:0007669"/>
    <property type="project" value="UniProtKB-KW"/>
</dbReference>
<dbReference type="InterPro" id="IPR001254">
    <property type="entry name" value="Trypsin_dom"/>
</dbReference>
<dbReference type="InterPro" id="IPR001314">
    <property type="entry name" value="Peptidase_S1A"/>
</dbReference>
<dbReference type="Pfam" id="PF00089">
    <property type="entry name" value="Trypsin"/>
    <property type="match status" value="1"/>
</dbReference>